<keyword evidence="2" id="KW-1185">Reference proteome</keyword>
<dbReference type="Proteomes" id="UP000308886">
    <property type="component" value="Unassembled WGS sequence"/>
</dbReference>
<evidence type="ECO:0000313" key="1">
    <source>
        <dbReference type="EMBL" id="TGX81137.1"/>
    </source>
</evidence>
<name>A0AC61QNE4_9BACT</name>
<proteinExistence type="predicted"/>
<gene>
    <name evidence="1" type="ORF">E5358_10970</name>
</gene>
<dbReference type="EMBL" id="SRZC01000019">
    <property type="protein sequence ID" value="TGX81137.1"/>
    <property type="molecule type" value="Genomic_DNA"/>
</dbReference>
<evidence type="ECO:0000313" key="2">
    <source>
        <dbReference type="Proteomes" id="UP000308886"/>
    </source>
</evidence>
<sequence length="187" mass="21468">MYHVVKYTGPFGFIKPWTAVRDSETYSQQFLTPSIIEGIEKKLFPEMLPKPGIIEKIARHKLSYASMSVQQEVTQAKGWKISKKSAMRERSVLNRGVMINPILYLAFWNEEDAAVAAKQHICLCRNEDVLLPHVSAVMEEDAFNEIPGFELRFNMSEESFLVGYNRFDENKPMYGTLEINGESILKL</sequence>
<comment type="caution">
    <text evidence="1">The sequence shown here is derived from an EMBL/GenBank/DDBJ whole genome shotgun (WGS) entry which is preliminary data.</text>
</comment>
<protein>
    <submittedName>
        <fullName evidence="1">Uncharacterized protein</fullName>
    </submittedName>
</protein>
<accession>A0AC61QNE4</accession>
<organism evidence="1 2">
    <name type="scientific">Palleniella muris</name>
    <dbReference type="NCBI Taxonomy" id="3038145"/>
    <lineage>
        <taxon>Bacteria</taxon>
        <taxon>Pseudomonadati</taxon>
        <taxon>Bacteroidota</taxon>
        <taxon>Bacteroidia</taxon>
        <taxon>Bacteroidales</taxon>
        <taxon>Prevotellaceae</taxon>
        <taxon>Palleniella</taxon>
    </lineage>
</organism>
<reference evidence="1" key="1">
    <citation type="submission" date="2019-04" db="EMBL/GenBank/DDBJ databases">
        <title>Microbes associate with the intestines of laboratory mice.</title>
        <authorList>
            <person name="Navarre W."/>
            <person name="Wong E."/>
            <person name="Huang K."/>
            <person name="Tropini C."/>
            <person name="Ng K."/>
            <person name="Yu B."/>
        </authorList>
    </citation>
    <scope>NUCLEOTIDE SEQUENCE</scope>
    <source>
        <strain evidence="1">NM73_A23</strain>
    </source>
</reference>